<name>A0A5E4PV49_9NEOP</name>
<evidence type="ECO:0000313" key="3">
    <source>
        <dbReference type="Proteomes" id="UP000324832"/>
    </source>
</evidence>
<proteinExistence type="predicted"/>
<keyword evidence="1" id="KW-0472">Membrane</keyword>
<keyword evidence="1" id="KW-1133">Transmembrane helix</keyword>
<organism evidence="2 3">
    <name type="scientific">Leptidea sinapis</name>
    <dbReference type="NCBI Taxonomy" id="189913"/>
    <lineage>
        <taxon>Eukaryota</taxon>
        <taxon>Metazoa</taxon>
        <taxon>Ecdysozoa</taxon>
        <taxon>Arthropoda</taxon>
        <taxon>Hexapoda</taxon>
        <taxon>Insecta</taxon>
        <taxon>Pterygota</taxon>
        <taxon>Neoptera</taxon>
        <taxon>Endopterygota</taxon>
        <taxon>Lepidoptera</taxon>
        <taxon>Glossata</taxon>
        <taxon>Ditrysia</taxon>
        <taxon>Papilionoidea</taxon>
        <taxon>Pieridae</taxon>
        <taxon>Dismorphiinae</taxon>
        <taxon>Leptidea</taxon>
    </lineage>
</organism>
<sequence>MRNTESIPAYWFLSCTISFLNFLPSFPLLWAYHTFIIYVYNIDLQ</sequence>
<dbReference type="AlphaFoldDB" id="A0A5E4PV49"/>
<accession>A0A5E4PV49</accession>
<protein>
    <submittedName>
        <fullName evidence="2">Uncharacterized protein</fullName>
    </submittedName>
</protein>
<gene>
    <name evidence="2" type="ORF">LSINAPIS_LOCUS2240</name>
</gene>
<keyword evidence="1" id="KW-0812">Transmembrane</keyword>
<dbReference type="Proteomes" id="UP000324832">
    <property type="component" value="Unassembled WGS sequence"/>
</dbReference>
<feature type="transmembrane region" description="Helical" evidence="1">
    <location>
        <begin position="12"/>
        <end position="40"/>
    </location>
</feature>
<reference evidence="2 3" key="1">
    <citation type="submission" date="2017-07" db="EMBL/GenBank/DDBJ databases">
        <authorList>
            <person name="Talla V."/>
            <person name="Backstrom N."/>
        </authorList>
    </citation>
    <scope>NUCLEOTIDE SEQUENCE [LARGE SCALE GENOMIC DNA]</scope>
</reference>
<dbReference type="EMBL" id="FZQP02000448">
    <property type="protein sequence ID" value="VVC89007.1"/>
    <property type="molecule type" value="Genomic_DNA"/>
</dbReference>
<evidence type="ECO:0000313" key="2">
    <source>
        <dbReference type="EMBL" id="VVC89007.1"/>
    </source>
</evidence>
<evidence type="ECO:0000256" key="1">
    <source>
        <dbReference type="SAM" id="Phobius"/>
    </source>
</evidence>
<keyword evidence="3" id="KW-1185">Reference proteome</keyword>